<dbReference type="EMBL" id="LN871599">
    <property type="protein sequence ID" value="CCF75645.1"/>
    <property type="molecule type" value="Genomic_DNA"/>
</dbReference>
<dbReference type="KEGG" id="bmic:BmR1_04g07255"/>
<accession>I7JD64</accession>
<dbReference type="GeneID" id="24426097"/>
<gene>
    <name evidence="1" type="ORF">BmR1_04g07255</name>
</gene>
<dbReference type="Gene3D" id="1.20.5.2050">
    <property type="match status" value="2"/>
</dbReference>
<protein>
    <submittedName>
        <fullName evidence="1">Transcription factor with AP2 domain(S), putative (ApiAP2)</fullName>
    </submittedName>
</protein>
<proteinExistence type="predicted"/>
<evidence type="ECO:0000313" key="1">
    <source>
        <dbReference type="EMBL" id="CCF75645.1"/>
    </source>
</evidence>
<dbReference type="SMR" id="I7JD64"/>
<dbReference type="AlphaFoldDB" id="I7JD64"/>
<reference evidence="1 2" key="3">
    <citation type="journal article" date="2016" name="Sci. Rep.">
        <title>Genome-wide diversity and gene expression profiling of Babesia microti isolates identify polymorphic genes that mediate host-pathogen interactions.</title>
        <authorList>
            <person name="Silva J.C."/>
            <person name="Cornillot E."/>
            <person name="McCracken C."/>
            <person name="Usmani-Brown S."/>
            <person name="Dwivedi A."/>
            <person name="Ifeonu O.O."/>
            <person name="Crabtree J."/>
            <person name="Gotia H.T."/>
            <person name="Virji A.Z."/>
            <person name="Reynes C."/>
            <person name="Colinge J."/>
            <person name="Kumar V."/>
            <person name="Lawres L."/>
            <person name="Pazzi J.E."/>
            <person name="Pablo J.V."/>
            <person name="Hung C."/>
            <person name="Brancato J."/>
            <person name="Kumari P."/>
            <person name="Orvis J."/>
            <person name="Tretina K."/>
            <person name="Chibucos M."/>
            <person name="Ott S."/>
            <person name="Sadzewicz L."/>
            <person name="Sengamalay N."/>
            <person name="Shetty A.C."/>
            <person name="Su Q."/>
            <person name="Tallon L."/>
            <person name="Fraser C.M."/>
            <person name="Frutos R."/>
            <person name="Molina D.M."/>
            <person name="Krause P.J."/>
            <person name="Ben Mamoun C."/>
        </authorList>
    </citation>
    <scope>NUCLEOTIDE SEQUENCE [LARGE SCALE GENOMIC DNA]</scope>
    <source>
        <strain evidence="1 2">RI</strain>
    </source>
</reference>
<sequence length="174" mass="20161">MSGGLGSGYIQHTFRWGVGNKFRSKSINRLKPTHIERLTVASVPADYFVNDRKNVQYNEVNEHWEVFWCQNGKLNGKPFPIRKYGVFDAKKLAYEFANTVLYNPLHNSTDKLVDDPDFDTNNPYYFDRMLQCWVVSYYKGNRPSTYAFSVNIHGYTRAKELAIQIANKNCNKVG</sequence>
<dbReference type="VEuPathDB" id="PiroplasmaDB:BmR1_04g07255"/>
<dbReference type="RefSeq" id="XP_012650053.1">
    <property type="nucleotide sequence ID" value="XM_012794599.1"/>
</dbReference>
<reference evidence="1 2" key="1">
    <citation type="journal article" date="2012" name="Nucleic Acids Res.">
        <title>Sequencing of the smallest Apicomplexan genome from the human pathogen Babesia microti.</title>
        <authorList>
            <person name="Cornillot E."/>
            <person name="Hadj-Kaddour K."/>
            <person name="Dassouli A."/>
            <person name="Noel B."/>
            <person name="Ranwez V."/>
            <person name="Vacherie B."/>
            <person name="Augagneur Y."/>
            <person name="Bres V."/>
            <person name="Duclos A."/>
            <person name="Randazzo S."/>
            <person name="Carcy B."/>
            <person name="Debierre-Grockiego F."/>
            <person name="Delbecq S."/>
            <person name="Moubri-Menage K."/>
            <person name="Shams-Eldin H."/>
            <person name="Usmani-Brown S."/>
            <person name="Bringaud F."/>
            <person name="Wincker P."/>
            <person name="Vivares C.P."/>
            <person name="Schwarz R.T."/>
            <person name="Schetters T.P."/>
            <person name="Krause P.J."/>
            <person name="Gorenflot A."/>
            <person name="Berry V."/>
            <person name="Barbe V."/>
            <person name="Ben Mamoun C."/>
        </authorList>
    </citation>
    <scope>NUCLEOTIDE SEQUENCE [LARGE SCALE GENOMIC DNA]</scope>
    <source>
        <strain evidence="1 2">RI</strain>
    </source>
</reference>
<reference evidence="1 2" key="2">
    <citation type="journal article" date="2013" name="PLoS ONE">
        <title>Whole genome mapping and re-organization of the nuclear and mitochondrial genomes of Babesia microti isolates.</title>
        <authorList>
            <person name="Cornillot E."/>
            <person name="Dassouli A."/>
            <person name="Garg A."/>
            <person name="Pachikara N."/>
            <person name="Randazzo S."/>
            <person name="Depoix D."/>
            <person name="Carcy B."/>
            <person name="Delbecq S."/>
            <person name="Frutos R."/>
            <person name="Silva J.C."/>
            <person name="Sutton R."/>
            <person name="Krause P.J."/>
            <person name="Mamoun C.B."/>
        </authorList>
    </citation>
    <scope>NUCLEOTIDE SEQUENCE [LARGE SCALE GENOMIC DNA]</scope>
    <source>
        <strain evidence="1 2">RI</strain>
    </source>
</reference>
<dbReference type="OrthoDB" id="361126at2759"/>
<dbReference type="Proteomes" id="UP000002899">
    <property type="component" value="Chromosome IV"/>
</dbReference>
<evidence type="ECO:0000313" key="2">
    <source>
        <dbReference type="Proteomes" id="UP000002899"/>
    </source>
</evidence>
<organism evidence="1 2">
    <name type="scientific">Babesia microti (strain RI)</name>
    <dbReference type="NCBI Taxonomy" id="1133968"/>
    <lineage>
        <taxon>Eukaryota</taxon>
        <taxon>Sar</taxon>
        <taxon>Alveolata</taxon>
        <taxon>Apicomplexa</taxon>
        <taxon>Aconoidasida</taxon>
        <taxon>Piroplasmida</taxon>
        <taxon>Babesiidae</taxon>
        <taxon>Babesia</taxon>
    </lineage>
</organism>
<keyword evidence="2" id="KW-1185">Reference proteome</keyword>
<name>I7JD64_BABMR</name>